<dbReference type="AlphaFoldDB" id="K3Z1M6"/>
<proteinExistence type="predicted"/>
<keyword evidence="2" id="KW-1185">Reference proteome</keyword>
<dbReference type="EnsemblPlants" id="KQL28579">
    <property type="protein sequence ID" value="KQL28579"/>
    <property type="gene ID" value="SETIT_020444mg"/>
</dbReference>
<name>K3Z1M6_SETIT</name>
<dbReference type="InParanoid" id="K3Z1M6"/>
<dbReference type="Proteomes" id="UP000004995">
    <property type="component" value="Unassembled WGS sequence"/>
</dbReference>
<reference evidence="2" key="1">
    <citation type="journal article" date="2012" name="Nat. Biotechnol.">
        <title>Reference genome sequence of the model plant Setaria.</title>
        <authorList>
            <person name="Bennetzen J.L."/>
            <person name="Schmutz J."/>
            <person name="Wang H."/>
            <person name="Percifield R."/>
            <person name="Hawkins J."/>
            <person name="Pontaroli A.C."/>
            <person name="Estep M."/>
            <person name="Feng L."/>
            <person name="Vaughn J.N."/>
            <person name="Grimwood J."/>
            <person name="Jenkins J."/>
            <person name="Barry K."/>
            <person name="Lindquist E."/>
            <person name="Hellsten U."/>
            <person name="Deshpande S."/>
            <person name="Wang X."/>
            <person name="Wu X."/>
            <person name="Mitros T."/>
            <person name="Triplett J."/>
            <person name="Yang X."/>
            <person name="Ye C.Y."/>
            <person name="Mauro-Herrera M."/>
            <person name="Wang L."/>
            <person name="Li P."/>
            <person name="Sharma M."/>
            <person name="Sharma R."/>
            <person name="Ronald P.C."/>
            <person name="Panaud O."/>
            <person name="Kellogg E.A."/>
            <person name="Brutnell T.P."/>
            <person name="Doust A.N."/>
            <person name="Tuskan G.A."/>
            <person name="Rokhsar D."/>
            <person name="Devos K.M."/>
        </authorList>
    </citation>
    <scope>NUCLEOTIDE SEQUENCE [LARGE SCALE GENOMIC DNA]</scope>
    <source>
        <strain evidence="2">cv. Yugu1</strain>
    </source>
</reference>
<dbReference type="HOGENOM" id="CLU_3300273_0_0_1"/>
<protein>
    <submittedName>
        <fullName evidence="1">Uncharacterized protein</fullName>
    </submittedName>
</protein>
<dbReference type="EMBL" id="AGNK02000105">
    <property type="status" value="NOT_ANNOTATED_CDS"/>
    <property type="molecule type" value="Genomic_DNA"/>
</dbReference>
<evidence type="ECO:0000313" key="1">
    <source>
        <dbReference type="EnsemblPlants" id="KQL28579"/>
    </source>
</evidence>
<accession>K3Z1M6</accession>
<evidence type="ECO:0000313" key="2">
    <source>
        <dbReference type="Proteomes" id="UP000004995"/>
    </source>
</evidence>
<sequence>MKCDDELGMGRTLSTYLNLRIKPLSLILCAVSYHADHGFV</sequence>
<dbReference type="Gramene" id="KQL28579">
    <property type="protein sequence ID" value="KQL28579"/>
    <property type="gene ID" value="SETIT_020444mg"/>
</dbReference>
<reference evidence="1" key="2">
    <citation type="submission" date="2018-08" db="UniProtKB">
        <authorList>
            <consortium name="EnsemblPlants"/>
        </authorList>
    </citation>
    <scope>IDENTIFICATION</scope>
    <source>
        <strain evidence="1">Yugu1</strain>
    </source>
</reference>
<organism evidence="1 2">
    <name type="scientific">Setaria italica</name>
    <name type="common">Foxtail millet</name>
    <name type="synonym">Panicum italicum</name>
    <dbReference type="NCBI Taxonomy" id="4555"/>
    <lineage>
        <taxon>Eukaryota</taxon>
        <taxon>Viridiplantae</taxon>
        <taxon>Streptophyta</taxon>
        <taxon>Embryophyta</taxon>
        <taxon>Tracheophyta</taxon>
        <taxon>Spermatophyta</taxon>
        <taxon>Magnoliopsida</taxon>
        <taxon>Liliopsida</taxon>
        <taxon>Poales</taxon>
        <taxon>Poaceae</taxon>
        <taxon>PACMAD clade</taxon>
        <taxon>Panicoideae</taxon>
        <taxon>Panicodae</taxon>
        <taxon>Paniceae</taxon>
        <taxon>Cenchrinae</taxon>
        <taxon>Setaria</taxon>
    </lineage>
</organism>